<feature type="transmembrane region" description="Helical" evidence="13">
    <location>
        <begin position="216"/>
        <end position="233"/>
    </location>
</feature>
<dbReference type="CDD" id="cd06186">
    <property type="entry name" value="NOX_Duox_like_FAD_NADP"/>
    <property type="match status" value="1"/>
</dbReference>
<feature type="transmembrane region" description="Helical" evidence="13">
    <location>
        <begin position="55"/>
        <end position="77"/>
    </location>
</feature>
<dbReference type="AlphaFoldDB" id="A0AAD5RNV7"/>
<evidence type="ECO:0000256" key="1">
    <source>
        <dbReference type="ARBA" id="ARBA00004651"/>
    </source>
</evidence>
<comment type="subcellular location">
    <subcellularLocation>
        <location evidence="1">Cell membrane</location>
        <topology evidence="1">Multi-pass membrane protein</topology>
    </subcellularLocation>
</comment>
<accession>A0AAD5RNV7</accession>
<evidence type="ECO:0000256" key="6">
    <source>
        <dbReference type="ARBA" id="ARBA00022692"/>
    </source>
</evidence>
<dbReference type="EC" id="1.16.1.9" evidence="3"/>
<keyword evidence="5" id="KW-1003">Cell membrane</keyword>
<keyword evidence="16" id="KW-1185">Reference proteome</keyword>
<keyword evidence="6 13" id="KW-0812">Transmembrane</keyword>
<dbReference type="InterPro" id="IPR039261">
    <property type="entry name" value="FNR_nucleotide-bd"/>
</dbReference>
<dbReference type="GO" id="GO:0005886">
    <property type="term" value="C:plasma membrane"/>
    <property type="evidence" value="ECO:0007669"/>
    <property type="project" value="UniProtKB-SubCell"/>
</dbReference>
<dbReference type="Pfam" id="PF01794">
    <property type="entry name" value="Ferric_reduct"/>
    <property type="match status" value="1"/>
</dbReference>
<dbReference type="GO" id="GO:0015677">
    <property type="term" value="P:copper ion import"/>
    <property type="evidence" value="ECO:0007669"/>
    <property type="project" value="TreeGrafter"/>
</dbReference>
<dbReference type="Gene3D" id="3.40.50.80">
    <property type="entry name" value="Nucleotide-binding domain of ferredoxin-NADP reductase (FNR) module"/>
    <property type="match status" value="1"/>
</dbReference>
<keyword evidence="8 13" id="KW-1133">Transmembrane helix</keyword>
<proteinExistence type="inferred from homology"/>
<dbReference type="InterPro" id="IPR013112">
    <property type="entry name" value="FAD-bd_8"/>
</dbReference>
<feature type="transmembrane region" description="Helical" evidence="13">
    <location>
        <begin position="181"/>
        <end position="204"/>
    </location>
</feature>
<keyword evidence="7" id="KW-0249">Electron transport</keyword>
<protein>
    <recommendedName>
        <fullName evidence="3">ferric-chelate reductase (NADPH)</fullName>
        <ecNumber evidence="3">1.16.1.9</ecNumber>
    </recommendedName>
</protein>
<comment type="similarity">
    <text evidence="2">Belongs to the ferric reductase (FRE) family.</text>
</comment>
<feature type="transmembrane region" description="Helical" evidence="13">
    <location>
        <begin position="143"/>
        <end position="161"/>
    </location>
</feature>
<keyword evidence="11 13" id="KW-0472">Membrane</keyword>
<dbReference type="PROSITE" id="PS51384">
    <property type="entry name" value="FAD_FR"/>
    <property type="match status" value="1"/>
</dbReference>
<evidence type="ECO:0000256" key="3">
    <source>
        <dbReference type="ARBA" id="ARBA00012668"/>
    </source>
</evidence>
<evidence type="ECO:0000256" key="12">
    <source>
        <dbReference type="ARBA" id="ARBA00048483"/>
    </source>
</evidence>
<feature type="transmembrane region" description="Helical" evidence="13">
    <location>
        <begin position="312"/>
        <end position="328"/>
    </location>
</feature>
<dbReference type="EMBL" id="JAKWBI020000172">
    <property type="protein sequence ID" value="KAJ2900483.1"/>
    <property type="molecule type" value="Genomic_DNA"/>
</dbReference>
<gene>
    <name evidence="15" type="ORF">MKZ38_002437</name>
</gene>
<evidence type="ECO:0000256" key="8">
    <source>
        <dbReference type="ARBA" id="ARBA00022989"/>
    </source>
</evidence>
<evidence type="ECO:0000256" key="4">
    <source>
        <dbReference type="ARBA" id="ARBA00022448"/>
    </source>
</evidence>
<name>A0AAD5RNV7_9PEZI</name>
<dbReference type="InterPro" id="IPR013121">
    <property type="entry name" value="Fe_red_NAD-bd_6"/>
</dbReference>
<evidence type="ECO:0000256" key="5">
    <source>
        <dbReference type="ARBA" id="ARBA00022475"/>
    </source>
</evidence>
<dbReference type="Pfam" id="PF08022">
    <property type="entry name" value="FAD_binding_8"/>
    <property type="match status" value="1"/>
</dbReference>
<sequence>MDYSPGRQLVSTTTGLIMARAESTASAETANPTIAPYHTNLDGVNQPVNLLFADMLWWTLGIFGFAVLAIHVIELVWAKVRQVGAMHVPGDQQTYWKLNQWGWMPAMKKHLIYAPFWNKRHNREFKLSSAVSMGTLPSRLHSLLLFVIVLSNIVYMLYIDWTQENKYAVWAEIRGRSGTLSMIQMLPLIIFAGRNNPLIHLLAVSFDTYNIFHRNIGRLVVLEALIHTVAWAVVAGADGGGSFVVEKILHDRFIASGFAGTVAMVILMLLSVSPIRHAFYETFLNVHIILAFVTFVGTYIHCIAATIPGVGALPQVTIAIAIFALWFADRLARMLRIVYYNWSSRGMTEAFVEAMPGETCRVTLHLPRYVDVKPGSHAYLRFAQANWWESHPFSIAWVEHSPETKTLPITEKESCLIERKAATSVSFIIGAHTGVTRKLYNKAVSGPTQVVSMRANFEGPYGGHHSLDSYGHAVLFAGATGITHQISYLKPLIEGFNNQTVATRKITLVWIVRDYEALEWVKPWMNEVLRMPNRKDILNIKLFITRPKNASEITSSSQTVQMFPGRPNIPTLLHKECSEQKGAMMVSVCGPGALADDVRFSVRQAQDYGYSLSLVEESFTVRAPP</sequence>
<dbReference type="InterPro" id="IPR017938">
    <property type="entry name" value="Riboflavin_synthase-like_b-brl"/>
</dbReference>
<evidence type="ECO:0000256" key="10">
    <source>
        <dbReference type="ARBA" id="ARBA00023065"/>
    </source>
</evidence>
<dbReference type="SFLD" id="SFLDG01168">
    <property type="entry name" value="Ferric_reductase_subgroup_(FRE"/>
    <property type="match status" value="1"/>
</dbReference>
<evidence type="ECO:0000313" key="16">
    <source>
        <dbReference type="Proteomes" id="UP001201980"/>
    </source>
</evidence>
<evidence type="ECO:0000259" key="14">
    <source>
        <dbReference type="PROSITE" id="PS51384"/>
    </source>
</evidence>
<comment type="catalytic activity">
    <reaction evidence="12">
        <text>2 a Fe(II)-siderophore + NADP(+) + H(+) = 2 a Fe(III)-siderophore + NADPH</text>
        <dbReference type="Rhea" id="RHEA:28795"/>
        <dbReference type="Rhea" id="RHEA-COMP:11342"/>
        <dbReference type="Rhea" id="RHEA-COMP:11344"/>
        <dbReference type="ChEBI" id="CHEBI:15378"/>
        <dbReference type="ChEBI" id="CHEBI:29033"/>
        <dbReference type="ChEBI" id="CHEBI:29034"/>
        <dbReference type="ChEBI" id="CHEBI:57783"/>
        <dbReference type="ChEBI" id="CHEBI:58349"/>
        <dbReference type="EC" id="1.16.1.9"/>
    </reaction>
</comment>
<dbReference type="GO" id="GO:0006826">
    <property type="term" value="P:iron ion transport"/>
    <property type="evidence" value="ECO:0007669"/>
    <property type="project" value="TreeGrafter"/>
</dbReference>
<evidence type="ECO:0000256" key="9">
    <source>
        <dbReference type="ARBA" id="ARBA00023002"/>
    </source>
</evidence>
<evidence type="ECO:0000256" key="11">
    <source>
        <dbReference type="ARBA" id="ARBA00023136"/>
    </source>
</evidence>
<dbReference type="GO" id="GO:0006879">
    <property type="term" value="P:intracellular iron ion homeostasis"/>
    <property type="evidence" value="ECO:0007669"/>
    <property type="project" value="TreeGrafter"/>
</dbReference>
<dbReference type="PANTHER" id="PTHR32361">
    <property type="entry name" value="FERRIC/CUPRIC REDUCTASE TRANSMEMBRANE COMPONENT"/>
    <property type="match status" value="1"/>
</dbReference>
<dbReference type="GO" id="GO:0052851">
    <property type="term" value="F:ferric-chelate reductase (NADPH) activity"/>
    <property type="evidence" value="ECO:0007669"/>
    <property type="project" value="UniProtKB-EC"/>
</dbReference>
<keyword evidence="4" id="KW-0813">Transport</keyword>
<evidence type="ECO:0000313" key="15">
    <source>
        <dbReference type="EMBL" id="KAJ2900483.1"/>
    </source>
</evidence>
<dbReference type="InterPro" id="IPR013130">
    <property type="entry name" value="Fe3_Rdtase_TM_dom"/>
</dbReference>
<evidence type="ECO:0000256" key="2">
    <source>
        <dbReference type="ARBA" id="ARBA00006278"/>
    </source>
</evidence>
<dbReference type="Proteomes" id="UP001201980">
    <property type="component" value="Unassembled WGS sequence"/>
</dbReference>
<keyword evidence="10" id="KW-0406">Ion transport</keyword>
<dbReference type="SUPFAM" id="SSF52343">
    <property type="entry name" value="Ferredoxin reductase-like, C-terminal NADP-linked domain"/>
    <property type="match status" value="1"/>
</dbReference>
<dbReference type="Pfam" id="PF08030">
    <property type="entry name" value="NAD_binding_6"/>
    <property type="match status" value="1"/>
</dbReference>
<feature type="transmembrane region" description="Helical" evidence="13">
    <location>
        <begin position="284"/>
        <end position="306"/>
    </location>
</feature>
<evidence type="ECO:0000256" key="7">
    <source>
        <dbReference type="ARBA" id="ARBA00022982"/>
    </source>
</evidence>
<comment type="caution">
    <text evidence="15">The sequence shown here is derived from an EMBL/GenBank/DDBJ whole genome shotgun (WGS) entry which is preliminary data.</text>
</comment>
<dbReference type="InterPro" id="IPR017927">
    <property type="entry name" value="FAD-bd_FR_type"/>
</dbReference>
<keyword evidence="9" id="KW-0560">Oxidoreductase</keyword>
<feature type="transmembrane region" description="Helical" evidence="13">
    <location>
        <begin position="253"/>
        <end position="272"/>
    </location>
</feature>
<dbReference type="PANTHER" id="PTHR32361:SF12">
    <property type="entry name" value="PUTATIVE (AFU_ORTHOLOGUE AFUA_1G14340)-RELATED"/>
    <property type="match status" value="1"/>
</dbReference>
<dbReference type="InterPro" id="IPR051410">
    <property type="entry name" value="Ferric/Cupric_Reductase"/>
</dbReference>
<reference evidence="15" key="1">
    <citation type="submission" date="2022-07" db="EMBL/GenBank/DDBJ databases">
        <title>Draft genome sequence of Zalerion maritima ATCC 34329, a (micro)plastics degrading marine fungus.</title>
        <authorList>
            <person name="Paco A."/>
            <person name="Goncalves M.F.M."/>
            <person name="Rocha-Santos T.A.P."/>
            <person name="Alves A."/>
        </authorList>
    </citation>
    <scope>NUCLEOTIDE SEQUENCE</scope>
    <source>
        <strain evidence="15">ATCC 34329</strain>
    </source>
</reference>
<dbReference type="SFLD" id="SFLDS00052">
    <property type="entry name" value="Ferric_Reductase_Domain"/>
    <property type="match status" value="1"/>
</dbReference>
<dbReference type="SUPFAM" id="SSF63380">
    <property type="entry name" value="Riboflavin synthase domain-like"/>
    <property type="match status" value="1"/>
</dbReference>
<evidence type="ECO:0000256" key="13">
    <source>
        <dbReference type="SAM" id="Phobius"/>
    </source>
</evidence>
<organism evidence="15 16">
    <name type="scientific">Zalerion maritima</name>
    <dbReference type="NCBI Taxonomy" id="339359"/>
    <lineage>
        <taxon>Eukaryota</taxon>
        <taxon>Fungi</taxon>
        <taxon>Dikarya</taxon>
        <taxon>Ascomycota</taxon>
        <taxon>Pezizomycotina</taxon>
        <taxon>Sordariomycetes</taxon>
        <taxon>Lulworthiomycetidae</taxon>
        <taxon>Lulworthiales</taxon>
        <taxon>Lulworthiaceae</taxon>
        <taxon>Zalerion</taxon>
    </lineage>
</organism>
<feature type="domain" description="FAD-binding FR-type" evidence="14">
    <location>
        <begin position="324"/>
        <end position="467"/>
    </location>
</feature>